<comment type="subcellular location">
    <subcellularLocation>
        <location evidence="1">Plastid</location>
        <location evidence="1">Chloroplast</location>
    </subcellularLocation>
</comment>
<gene>
    <name evidence="4" type="ORF">ACHAW5_005421</name>
</gene>
<feature type="compositionally biased region" description="Basic residues" evidence="2">
    <location>
        <begin position="330"/>
        <end position="340"/>
    </location>
</feature>
<dbReference type="Pfam" id="PF08676">
    <property type="entry name" value="MutL_C"/>
    <property type="match status" value="1"/>
</dbReference>
<feature type="compositionally biased region" description="Basic and acidic residues" evidence="2">
    <location>
        <begin position="217"/>
        <end position="229"/>
    </location>
</feature>
<organism evidence="4 5">
    <name type="scientific">Stephanodiscus triporus</name>
    <dbReference type="NCBI Taxonomy" id="2934178"/>
    <lineage>
        <taxon>Eukaryota</taxon>
        <taxon>Sar</taxon>
        <taxon>Stramenopiles</taxon>
        <taxon>Ochrophyta</taxon>
        <taxon>Bacillariophyta</taxon>
        <taxon>Coscinodiscophyceae</taxon>
        <taxon>Thalassiosirophycidae</taxon>
        <taxon>Stephanodiscales</taxon>
        <taxon>Stephanodiscaceae</taxon>
        <taxon>Stephanodiscus</taxon>
    </lineage>
</organism>
<feature type="compositionally biased region" description="Polar residues" evidence="2">
    <location>
        <begin position="391"/>
        <end position="402"/>
    </location>
</feature>
<dbReference type="InterPro" id="IPR038973">
    <property type="entry name" value="MutL/Mlh/Pms-like"/>
</dbReference>
<dbReference type="Gene3D" id="3.30.230.10">
    <property type="match status" value="1"/>
</dbReference>
<feature type="compositionally biased region" description="Polar residues" evidence="2">
    <location>
        <begin position="344"/>
        <end position="358"/>
    </location>
</feature>
<proteinExistence type="predicted"/>
<feature type="domain" description="MutL C-terminal dimerisation" evidence="3">
    <location>
        <begin position="536"/>
        <end position="733"/>
    </location>
</feature>
<evidence type="ECO:0000313" key="4">
    <source>
        <dbReference type="EMBL" id="KAL3779588.1"/>
    </source>
</evidence>
<dbReference type="Proteomes" id="UP001530315">
    <property type="component" value="Unassembled WGS sequence"/>
</dbReference>
<feature type="region of interest" description="Disordered" evidence="2">
    <location>
        <begin position="217"/>
        <end position="251"/>
    </location>
</feature>
<dbReference type="EMBL" id="JALLAZ020001155">
    <property type="protein sequence ID" value="KAL3779588.1"/>
    <property type="molecule type" value="Genomic_DNA"/>
</dbReference>
<dbReference type="InterPro" id="IPR013507">
    <property type="entry name" value="DNA_mismatch_S5_2-like"/>
</dbReference>
<evidence type="ECO:0000313" key="5">
    <source>
        <dbReference type="Proteomes" id="UP001530315"/>
    </source>
</evidence>
<evidence type="ECO:0000256" key="1">
    <source>
        <dbReference type="ARBA" id="ARBA00004229"/>
    </source>
</evidence>
<evidence type="ECO:0000256" key="2">
    <source>
        <dbReference type="SAM" id="MobiDB-lite"/>
    </source>
</evidence>
<dbReference type="Gene3D" id="3.30.1370.100">
    <property type="entry name" value="MutL, C-terminal domain, regulatory subdomain"/>
    <property type="match status" value="2"/>
</dbReference>
<dbReference type="GO" id="GO:0009507">
    <property type="term" value="C:chloroplast"/>
    <property type="evidence" value="ECO:0007669"/>
    <property type="project" value="UniProtKB-SubCell"/>
</dbReference>
<accession>A0ABD3NW23</accession>
<dbReference type="InterPro" id="IPR042120">
    <property type="entry name" value="MutL_C_dimsub"/>
</dbReference>
<dbReference type="Pfam" id="PF01119">
    <property type="entry name" value="DNA_mis_repair"/>
    <property type="match status" value="1"/>
</dbReference>
<feature type="compositionally biased region" description="Basic and acidic residues" evidence="2">
    <location>
        <begin position="368"/>
        <end position="385"/>
    </location>
</feature>
<dbReference type="InterPro" id="IPR014790">
    <property type="entry name" value="MutL_C"/>
</dbReference>
<dbReference type="Gene3D" id="3.30.1540.20">
    <property type="entry name" value="MutL, C-terminal domain, dimerisation subdomain"/>
    <property type="match status" value="2"/>
</dbReference>
<dbReference type="InterPro" id="IPR014721">
    <property type="entry name" value="Ribsml_uS5_D2-typ_fold_subgr"/>
</dbReference>
<dbReference type="InterPro" id="IPR037198">
    <property type="entry name" value="MutL_C_sf"/>
</dbReference>
<feature type="compositionally biased region" description="Basic and acidic residues" evidence="2">
    <location>
        <begin position="411"/>
        <end position="425"/>
    </location>
</feature>
<sequence length="793" mass="87979">MGDVWRMFDPVVASSTTGRRRPACVLSFTLPTNMYDVNLSPDKREVMFTEEAAMAELIKEGLMALWSDQIEGKFEANEVESRSNKNAARRGCYDNELEAVTNSNKCSLNGLPLNVEEDEKLGTFANTNAEDDDIDYVTPKLRRRIADKSGPLVTPLDPGVSNELANDRAKASSALLEDCREVKCDELSGGDNGCAPPISVENTLQSTDRTALLDRNDTISEHERDDHRNRQQSQSSWTMLQLPERAREQDRRNWEQMRLKFQRIDNAQIRQDLDRILPPSVDEDEDFGHDKARRKSSSSMAVSASCSRRPMTINISTANDDTSTSDRSMARRQPKRSKQKKNQDVTSFLDSFAYSSTKSAEDATDSDCESHTGLDELGKNEENDAPKTLNHGKSSRSTQNGGTARMIVGRRAVEKRPRSSYRETSVDESNESLSSTARLQPSPPLDEQVVDHVNDKEAETPVEVVWNSFSGTQNVIYQSLNARLMMQKTRKYLQSAVERKICRDRDAVDLTVDDTAASKKESTVNLCKEDFLHMSIIGQFNLGFILARCRNQNLWILDQHACDEKYNFERLCKETVIHEQKLIAPLPLELSPSEEHCVLEHRDVFERNGFRLSYDPNKAPRHRLSLTALPYSGSGGDGKKAVQFGKEDVGALCAMLGADGTSSSDGYLAGFDTGVQGSVIAGVNAVRRYAGMSSQGGARSDGIVGSSIVRLPKAIAMFANRACRGSIMIGTALSEKEQMDILNKLDKTDVPWNCAHGRPTMSHIRSLIECLIADDDAMVLHVAGPSLSVVGDL</sequence>
<dbReference type="PANTHER" id="PTHR10073">
    <property type="entry name" value="DNA MISMATCH REPAIR PROTEIN MLH, PMS, MUTL"/>
    <property type="match status" value="1"/>
</dbReference>
<reference evidence="4 5" key="1">
    <citation type="submission" date="2024-10" db="EMBL/GenBank/DDBJ databases">
        <title>Updated reference genomes for cyclostephanoid diatoms.</title>
        <authorList>
            <person name="Roberts W.R."/>
            <person name="Alverson A.J."/>
        </authorList>
    </citation>
    <scope>NUCLEOTIDE SEQUENCE [LARGE SCALE GENOMIC DNA]</scope>
    <source>
        <strain evidence="4 5">AJA276-08</strain>
    </source>
</reference>
<protein>
    <recommendedName>
        <fullName evidence="3">MutL C-terminal dimerisation domain-containing protein</fullName>
    </recommendedName>
</protein>
<keyword evidence="5" id="KW-1185">Reference proteome</keyword>
<dbReference type="SMART" id="SM00853">
    <property type="entry name" value="MutL_C"/>
    <property type="match status" value="1"/>
</dbReference>
<dbReference type="AlphaFoldDB" id="A0ABD3NW23"/>
<dbReference type="InterPro" id="IPR020568">
    <property type="entry name" value="Ribosomal_Su5_D2-typ_SF"/>
</dbReference>
<dbReference type="InterPro" id="IPR042121">
    <property type="entry name" value="MutL_C_regsub"/>
</dbReference>
<dbReference type="SUPFAM" id="SSF118116">
    <property type="entry name" value="DNA mismatch repair protein MutL"/>
    <property type="match status" value="2"/>
</dbReference>
<feature type="compositionally biased region" description="Low complexity" evidence="2">
    <location>
        <begin position="297"/>
        <end position="309"/>
    </location>
</feature>
<evidence type="ECO:0000259" key="3">
    <source>
        <dbReference type="SMART" id="SM00853"/>
    </source>
</evidence>
<comment type="caution">
    <text evidence="4">The sequence shown here is derived from an EMBL/GenBank/DDBJ whole genome shotgun (WGS) entry which is preliminary data.</text>
</comment>
<name>A0ABD3NW23_9STRA</name>
<feature type="region of interest" description="Disordered" evidence="2">
    <location>
        <begin position="275"/>
        <end position="445"/>
    </location>
</feature>
<dbReference type="SUPFAM" id="SSF54211">
    <property type="entry name" value="Ribosomal protein S5 domain 2-like"/>
    <property type="match status" value="1"/>
</dbReference>
<feature type="compositionally biased region" description="Polar residues" evidence="2">
    <location>
        <begin position="313"/>
        <end position="327"/>
    </location>
</feature>
<dbReference type="PANTHER" id="PTHR10073:SF52">
    <property type="entry name" value="MISMATCH REPAIR ENDONUCLEASE PMS2"/>
    <property type="match status" value="1"/>
</dbReference>